<gene>
    <name evidence="1" type="ORF">N7449_009018</name>
</gene>
<reference evidence="1" key="2">
    <citation type="journal article" date="2023" name="IMA Fungus">
        <title>Comparative genomic study of the Penicillium genus elucidates a diverse pangenome and 15 lateral gene transfer events.</title>
        <authorList>
            <person name="Petersen C."/>
            <person name="Sorensen T."/>
            <person name="Nielsen M.R."/>
            <person name="Sondergaard T.E."/>
            <person name="Sorensen J.L."/>
            <person name="Fitzpatrick D.A."/>
            <person name="Frisvad J.C."/>
            <person name="Nielsen K.L."/>
        </authorList>
    </citation>
    <scope>NUCLEOTIDE SEQUENCE</scope>
    <source>
        <strain evidence="1">IBT 20477</strain>
    </source>
</reference>
<name>A0A9W9JBH5_9EURO</name>
<proteinExistence type="predicted"/>
<dbReference type="Proteomes" id="UP001150942">
    <property type="component" value="Unassembled WGS sequence"/>
</dbReference>
<keyword evidence="2" id="KW-1185">Reference proteome</keyword>
<dbReference type="InterPro" id="IPR024083">
    <property type="entry name" value="Fumarase/histidase_N"/>
</dbReference>
<protein>
    <submittedName>
        <fullName evidence="1">Uncharacterized protein</fullName>
    </submittedName>
</protein>
<evidence type="ECO:0000313" key="1">
    <source>
        <dbReference type="EMBL" id="KAJ5192876.1"/>
    </source>
</evidence>
<reference evidence="1" key="1">
    <citation type="submission" date="2022-11" db="EMBL/GenBank/DDBJ databases">
        <authorList>
            <person name="Petersen C."/>
        </authorList>
    </citation>
    <scope>NUCLEOTIDE SEQUENCE</scope>
    <source>
        <strain evidence="1">IBT 20477</strain>
    </source>
</reference>
<comment type="caution">
    <text evidence="1">The sequence shown here is derived from an EMBL/GenBank/DDBJ whole genome shotgun (WGS) entry which is preliminary data.</text>
</comment>
<evidence type="ECO:0000313" key="2">
    <source>
        <dbReference type="Proteomes" id="UP001150942"/>
    </source>
</evidence>
<organism evidence="1 2">
    <name type="scientific">Penicillium cf. viridicatum</name>
    <dbReference type="NCBI Taxonomy" id="2972119"/>
    <lineage>
        <taxon>Eukaryota</taxon>
        <taxon>Fungi</taxon>
        <taxon>Dikarya</taxon>
        <taxon>Ascomycota</taxon>
        <taxon>Pezizomycotina</taxon>
        <taxon>Eurotiomycetes</taxon>
        <taxon>Eurotiomycetidae</taxon>
        <taxon>Eurotiales</taxon>
        <taxon>Aspergillaceae</taxon>
        <taxon>Penicillium</taxon>
    </lineage>
</organism>
<dbReference type="OrthoDB" id="406045at2759"/>
<sequence length="119" mass="13041">MAVSALESRIFRNLFGTQEIRDIFTDEAYLEPHWCAEATVGVIPAEAGKAITDAFASLQIEIDTHPSKWINKLDAKRKIPTSAIALSYVISCALSPINIGSETVFNGTEGIHWTIGYSK</sequence>
<dbReference type="EMBL" id="JAPQKQ010000006">
    <property type="protein sequence ID" value="KAJ5192876.1"/>
    <property type="molecule type" value="Genomic_DNA"/>
</dbReference>
<dbReference type="AlphaFoldDB" id="A0A9W9JBH5"/>
<dbReference type="Gene3D" id="1.10.275.10">
    <property type="entry name" value="Fumarase/aspartase (N-terminal domain)"/>
    <property type="match status" value="1"/>
</dbReference>
<accession>A0A9W9JBH5</accession>